<dbReference type="InterPro" id="IPR001447">
    <property type="entry name" value="Arylamine_N-AcTrfase"/>
</dbReference>
<dbReference type="EMBL" id="KB446544">
    <property type="protein sequence ID" value="EME40322.1"/>
    <property type="molecule type" value="Genomic_DNA"/>
</dbReference>
<evidence type="ECO:0000313" key="2">
    <source>
        <dbReference type="EMBL" id="EME40322.1"/>
    </source>
</evidence>
<dbReference type="OMA" id="FEISNCY"/>
<reference evidence="3" key="1">
    <citation type="journal article" date="2012" name="PLoS Genet.">
        <title>The genomes of the fungal plant pathogens Cladosporium fulvum and Dothistroma septosporum reveal adaptation to different hosts and lifestyles but also signatures of common ancestry.</title>
        <authorList>
            <person name="de Wit P.J.G.M."/>
            <person name="van der Burgt A."/>
            <person name="Oekmen B."/>
            <person name="Stergiopoulos I."/>
            <person name="Abd-Elsalam K.A."/>
            <person name="Aerts A.L."/>
            <person name="Bahkali A.H."/>
            <person name="Beenen H.G."/>
            <person name="Chettri P."/>
            <person name="Cox M.P."/>
            <person name="Datema E."/>
            <person name="de Vries R.P."/>
            <person name="Dhillon B."/>
            <person name="Ganley A.R."/>
            <person name="Griffiths S.A."/>
            <person name="Guo Y."/>
            <person name="Hamelin R.C."/>
            <person name="Henrissat B."/>
            <person name="Kabir M.S."/>
            <person name="Jashni M.K."/>
            <person name="Kema G."/>
            <person name="Klaubauf S."/>
            <person name="Lapidus A."/>
            <person name="Levasseur A."/>
            <person name="Lindquist E."/>
            <person name="Mehrabi R."/>
            <person name="Ohm R.A."/>
            <person name="Owen T.J."/>
            <person name="Salamov A."/>
            <person name="Schwelm A."/>
            <person name="Schijlen E."/>
            <person name="Sun H."/>
            <person name="van den Burg H.A."/>
            <person name="van Ham R.C.H.J."/>
            <person name="Zhang S."/>
            <person name="Goodwin S.B."/>
            <person name="Grigoriev I.V."/>
            <person name="Collemare J."/>
            <person name="Bradshaw R.E."/>
        </authorList>
    </citation>
    <scope>NUCLEOTIDE SEQUENCE [LARGE SCALE GENOMIC DNA]</scope>
    <source>
        <strain evidence="3">NZE10 / CBS 128990</strain>
    </source>
</reference>
<protein>
    <submittedName>
        <fullName evidence="2">Uncharacterized protein</fullName>
    </submittedName>
</protein>
<name>N1PD99_DOTSN</name>
<dbReference type="GO" id="GO:0016407">
    <property type="term" value="F:acetyltransferase activity"/>
    <property type="evidence" value="ECO:0007669"/>
    <property type="project" value="InterPro"/>
</dbReference>
<sequence>MSTHPSVFTEDEVNAFLSYIGLSPTLHQQRYTGDVQKDIHFLTQLVIHTISTIPYENLSIHYSPTHTVTIVPRDSYAKIVLRACGRGGYCMENSLLFNHILCDLNFPVYTAPCRPRTRVNGIPQGDYHGQQHLVNIVTLSDGGRWMIDVGFGGDGAITPIPLVDCTGTERTYLNLGTQENRLVRDWIPAQAHRTEGSKLWIYQYRNGPEKDWNAFYAFAEVEAMENDFKVANRFTGSNPESFQTWTVIAVKFLRREKEDGSGDAEIHGKRILFNEVVKENLGGKTRVVKECKTDTERVQALEDWFGLRLTPEEASAIKGWNTAIGGDGTRIRSGAQSYDHDVWGRR</sequence>
<dbReference type="Gene3D" id="3.30.2140.20">
    <property type="match status" value="1"/>
</dbReference>
<comment type="similarity">
    <text evidence="1">Belongs to the arylamine N-acetyltransferase family.</text>
</comment>
<dbReference type="PANTHER" id="PTHR11786">
    <property type="entry name" value="N-HYDROXYARYLAMINE O-ACETYLTRANSFERASE"/>
    <property type="match status" value="1"/>
</dbReference>
<dbReference type="OrthoDB" id="10260017at2759"/>
<evidence type="ECO:0000313" key="3">
    <source>
        <dbReference type="Proteomes" id="UP000016933"/>
    </source>
</evidence>
<accession>N1PD99</accession>
<proteinExistence type="inferred from homology"/>
<dbReference type="AlphaFoldDB" id="N1PD99"/>
<reference evidence="2 3" key="2">
    <citation type="journal article" date="2012" name="PLoS Pathog.">
        <title>Diverse lifestyles and strategies of plant pathogenesis encoded in the genomes of eighteen Dothideomycetes fungi.</title>
        <authorList>
            <person name="Ohm R.A."/>
            <person name="Feau N."/>
            <person name="Henrissat B."/>
            <person name="Schoch C.L."/>
            <person name="Horwitz B.A."/>
            <person name="Barry K.W."/>
            <person name="Condon B.J."/>
            <person name="Copeland A.C."/>
            <person name="Dhillon B."/>
            <person name="Glaser F."/>
            <person name="Hesse C.N."/>
            <person name="Kosti I."/>
            <person name="LaButti K."/>
            <person name="Lindquist E.A."/>
            <person name="Lucas S."/>
            <person name="Salamov A.A."/>
            <person name="Bradshaw R.E."/>
            <person name="Ciuffetti L."/>
            <person name="Hamelin R.C."/>
            <person name="Kema G.H.J."/>
            <person name="Lawrence C."/>
            <person name="Scott J.A."/>
            <person name="Spatafora J.W."/>
            <person name="Turgeon B.G."/>
            <person name="de Wit P.J.G.M."/>
            <person name="Zhong S."/>
            <person name="Goodwin S.B."/>
            <person name="Grigoriev I.V."/>
        </authorList>
    </citation>
    <scope>NUCLEOTIDE SEQUENCE [LARGE SCALE GENOMIC DNA]</scope>
    <source>
        <strain evidence="3">NZE10 / CBS 128990</strain>
    </source>
</reference>
<dbReference type="Pfam" id="PF00797">
    <property type="entry name" value="Acetyltransf_2"/>
    <property type="match status" value="1"/>
</dbReference>
<dbReference type="eggNOG" id="ENOG502S3W4">
    <property type="taxonomic scope" value="Eukaryota"/>
</dbReference>
<dbReference type="InterPro" id="IPR038765">
    <property type="entry name" value="Papain-like_cys_pep_sf"/>
</dbReference>
<evidence type="ECO:0000256" key="1">
    <source>
        <dbReference type="ARBA" id="ARBA00006547"/>
    </source>
</evidence>
<dbReference type="HOGENOM" id="CLU_049918_2_0_1"/>
<organism evidence="2 3">
    <name type="scientific">Dothistroma septosporum (strain NZE10 / CBS 128990)</name>
    <name type="common">Red band needle blight fungus</name>
    <name type="synonym">Mycosphaerella pini</name>
    <dbReference type="NCBI Taxonomy" id="675120"/>
    <lineage>
        <taxon>Eukaryota</taxon>
        <taxon>Fungi</taxon>
        <taxon>Dikarya</taxon>
        <taxon>Ascomycota</taxon>
        <taxon>Pezizomycotina</taxon>
        <taxon>Dothideomycetes</taxon>
        <taxon>Dothideomycetidae</taxon>
        <taxon>Mycosphaerellales</taxon>
        <taxon>Mycosphaerellaceae</taxon>
        <taxon>Dothistroma</taxon>
    </lineage>
</organism>
<keyword evidence="3" id="KW-1185">Reference proteome</keyword>
<dbReference type="InterPro" id="IPR053710">
    <property type="entry name" value="Arylamine_NAT_domain_sf"/>
</dbReference>
<dbReference type="SUPFAM" id="SSF54001">
    <property type="entry name" value="Cysteine proteinases"/>
    <property type="match status" value="1"/>
</dbReference>
<gene>
    <name evidence="2" type="ORF">DOTSEDRAFT_56541</name>
</gene>
<dbReference type="Proteomes" id="UP000016933">
    <property type="component" value="Unassembled WGS sequence"/>
</dbReference>
<dbReference type="STRING" id="675120.N1PD99"/>
<dbReference type="PANTHER" id="PTHR11786:SF0">
    <property type="entry name" value="ARYLAMINE N-ACETYLTRANSFERASE 4-RELATED"/>
    <property type="match status" value="1"/>
</dbReference>